<dbReference type="AlphaFoldDB" id="A0A914BHK8"/>
<dbReference type="RefSeq" id="XP_038075375.1">
    <property type="nucleotide sequence ID" value="XM_038219447.1"/>
</dbReference>
<evidence type="ECO:0000313" key="2">
    <source>
        <dbReference type="Proteomes" id="UP000887568"/>
    </source>
</evidence>
<dbReference type="GeneID" id="119743095"/>
<accession>A0A914BHK8</accession>
<dbReference type="Proteomes" id="UP000887568">
    <property type="component" value="Unplaced"/>
</dbReference>
<sequence>MTAQCMGNFGSHKWLYPEYLLDKYEDRVLKPRQEQNETDIRGYSKDTVWVNKRYIPTDLRSTAPVPRHKLMAPKALPWAEPHWVPLGEPSLRNVSRAKEETGICVSSPNTRCEEWSTLRQILPSNGRPITHSPPNWGTGMAMPPRMVRQKQTRFPHLNSPMTRYTDDMHLTNRLFKLH</sequence>
<evidence type="ECO:0000313" key="1">
    <source>
        <dbReference type="EnsemblMetazoa" id="XP_038075375.1"/>
    </source>
</evidence>
<dbReference type="OMA" id="WVNKRYI"/>
<organism evidence="1 2">
    <name type="scientific">Patiria miniata</name>
    <name type="common">Bat star</name>
    <name type="synonym">Asterina miniata</name>
    <dbReference type="NCBI Taxonomy" id="46514"/>
    <lineage>
        <taxon>Eukaryota</taxon>
        <taxon>Metazoa</taxon>
        <taxon>Echinodermata</taxon>
        <taxon>Eleutherozoa</taxon>
        <taxon>Asterozoa</taxon>
        <taxon>Asteroidea</taxon>
        <taxon>Valvatacea</taxon>
        <taxon>Valvatida</taxon>
        <taxon>Asterinidae</taxon>
        <taxon>Patiria</taxon>
    </lineage>
</organism>
<name>A0A914BHK8_PATMI</name>
<protein>
    <submittedName>
        <fullName evidence="1">Uncharacterized protein</fullName>
    </submittedName>
</protein>
<reference evidence="1" key="1">
    <citation type="submission" date="2022-11" db="UniProtKB">
        <authorList>
            <consortium name="EnsemblMetazoa"/>
        </authorList>
    </citation>
    <scope>IDENTIFICATION</scope>
</reference>
<dbReference type="OrthoDB" id="10059362at2759"/>
<keyword evidence="2" id="KW-1185">Reference proteome</keyword>
<proteinExistence type="predicted"/>
<dbReference type="EnsemblMetazoa" id="XM_038219447.1">
    <property type="protein sequence ID" value="XP_038075375.1"/>
    <property type="gene ID" value="LOC119743095"/>
</dbReference>